<accession>A0A9P7RW64</accession>
<evidence type="ECO:0000313" key="1">
    <source>
        <dbReference type="EMBL" id="KAG7090306.1"/>
    </source>
</evidence>
<gene>
    <name evidence="1" type="ORF">E1B28_011904</name>
</gene>
<reference evidence="1" key="1">
    <citation type="journal article" date="2021" name="Genome Biol. Evol.">
        <title>The assembled and annotated genome of the fairy-ring fungus Marasmius oreades.</title>
        <authorList>
            <person name="Hiltunen M."/>
            <person name="Ament-Velasquez S.L."/>
            <person name="Johannesson H."/>
        </authorList>
    </citation>
    <scope>NUCLEOTIDE SEQUENCE</scope>
    <source>
        <strain evidence="1">03SP1</strain>
    </source>
</reference>
<protein>
    <submittedName>
        <fullName evidence="1">Uncharacterized protein</fullName>
    </submittedName>
</protein>
<proteinExistence type="predicted"/>
<dbReference type="EMBL" id="CM032187">
    <property type="protein sequence ID" value="KAG7090306.1"/>
    <property type="molecule type" value="Genomic_DNA"/>
</dbReference>
<dbReference type="GeneID" id="66080979"/>
<dbReference type="Proteomes" id="UP001049176">
    <property type="component" value="Chromosome 7"/>
</dbReference>
<evidence type="ECO:0000313" key="2">
    <source>
        <dbReference type="Proteomes" id="UP001049176"/>
    </source>
</evidence>
<dbReference type="RefSeq" id="XP_043006776.1">
    <property type="nucleotide sequence ID" value="XM_043156961.1"/>
</dbReference>
<name>A0A9P7RW64_9AGAR</name>
<dbReference type="KEGG" id="more:E1B28_011904"/>
<organism evidence="1 2">
    <name type="scientific">Marasmius oreades</name>
    <name type="common">fairy-ring Marasmius</name>
    <dbReference type="NCBI Taxonomy" id="181124"/>
    <lineage>
        <taxon>Eukaryota</taxon>
        <taxon>Fungi</taxon>
        <taxon>Dikarya</taxon>
        <taxon>Basidiomycota</taxon>
        <taxon>Agaricomycotina</taxon>
        <taxon>Agaricomycetes</taxon>
        <taxon>Agaricomycetidae</taxon>
        <taxon>Agaricales</taxon>
        <taxon>Marasmiineae</taxon>
        <taxon>Marasmiaceae</taxon>
        <taxon>Marasmius</taxon>
    </lineage>
</organism>
<keyword evidence="2" id="KW-1185">Reference proteome</keyword>
<dbReference type="OrthoDB" id="27483at2759"/>
<dbReference type="AlphaFoldDB" id="A0A9P7RW64"/>
<sequence>MSDFEQQINSVRAAVGDADPWVYGTIQVSPDSLDLYYLDKSGLPQSQLLKLTPAAAVDDLNKLTTNCDRATFGRAKE</sequence>
<comment type="caution">
    <text evidence="1">The sequence shown here is derived from an EMBL/GenBank/DDBJ whole genome shotgun (WGS) entry which is preliminary data.</text>
</comment>